<feature type="region of interest" description="Disordered" evidence="1">
    <location>
        <begin position="1"/>
        <end position="102"/>
    </location>
</feature>
<comment type="caution">
    <text evidence="2">The sequence shown here is derived from an EMBL/GenBank/DDBJ whole genome shotgun (WGS) entry which is preliminary data.</text>
</comment>
<proteinExistence type="predicted"/>
<evidence type="ECO:0000256" key="1">
    <source>
        <dbReference type="SAM" id="MobiDB-lite"/>
    </source>
</evidence>
<feature type="compositionally biased region" description="Polar residues" evidence="1">
    <location>
        <begin position="49"/>
        <end position="68"/>
    </location>
</feature>
<dbReference type="Proteomes" id="UP001237642">
    <property type="component" value="Unassembled WGS sequence"/>
</dbReference>
<evidence type="ECO:0000313" key="2">
    <source>
        <dbReference type="EMBL" id="KAK1392417.1"/>
    </source>
</evidence>
<evidence type="ECO:0000313" key="3">
    <source>
        <dbReference type="Proteomes" id="UP001237642"/>
    </source>
</evidence>
<organism evidence="2 3">
    <name type="scientific">Heracleum sosnowskyi</name>
    <dbReference type="NCBI Taxonomy" id="360622"/>
    <lineage>
        <taxon>Eukaryota</taxon>
        <taxon>Viridiplantae</taxon>
        <taxon>Streptophyta</taxon>
        <taxon>Embryophyta</taxon>
        <taxon>Tracheophyta</taxon>
        <taxon>Spermatophyta</taxon>
        <taxon>Magnoliopsida</taxon>
        <taxon>eudicotyledons</taxon>
        <taxon>Gunneridae</taxon>
        <taxon>Pentapetalae</taxon>
        <taxon>asterids</taxon>
        <taxon>campanulids</taxon>
        <taxon>Apiales</taxon>
        <taxon>Apiaceae</taxon>
        <taxon>Apioideae</taxon>
        <taxon>apioid superclade</taxon>
        <taxon>Tordylieae</taxon>
        <taxon>Tordyliinae</taxon>
        <taxon>Heracleum</taxon>
    </lineage>
</organism>
<name>A0AAD8N1L8_9APIA</name>
<dbReference type="EMBL" id="JAUIZM010000003">
    <property type="protein sequence ID" value="KAK1392417.1"/>
    <property type="molecule type" value="Genomic_DNA"/>
</dbReference>
<accession>A0AAD8N1L8</accession>
<keyword evidence="3" id="KW-1185">Reference proteome</keyword>
<reference evidence="2" key="1">
    <citation type="submission" date="2023-02" db="EMBL/GenBank/DDBJ databases">
        <title>Genome of toxic invasive species Heracleum sosnowskyi carries increased number of genes despite the absence of recent whole-genome duplications.</title>
        <authorList>
            <person name="Schelkunov M."/>
            <person name="Shtratnikova V."/>
            <person name="Makarenko M."/>
            <person name="Klepikova A."/>
            <person name="Omelchenko D."/>
            <person name="Novikova G."/>
            <person name="Obukhova E."/>
            <person name="Bogdanov V."/>
            <person name="Penin A."/>
            <person name="Logacheva M."/>
        </authorList>
    </citation>
    <scope>NUCLEOTIDE SEQUENCE</scope>
    <source>
        <strain evidence="2">Hsosn_3</strain>
        <tissue evidence="2">Leaf</tissue>
    </source>
</reference>
<sequence>MMGPQPTEDITIHAPNQCKNKGSGLKRFVSQRKNAIKEGNKRPKKCKFCQSSVHDARTSPQKNNSSATDAEKNKSSTVDTEKNKSSTVDVTGEAEVDSGHED</sequence>
<feature type="compositionally biased region" description="Basic and acidic residues" evidence="1">
    <location>
        <begin position="69"/>
        <end position="84"/>
    </location>
</feature>
<dbReference type="AlphaFoldDB" id="A0AAD8N1L8"/>
<protein>
    <submittedName>
        <fullName evidence="2">Uncharacterized protein</fullName>
    </submittedName>
</protein>
<gene>
    <name evidence="2" type="ORF">POM88_011473</name>
</gene>
<reference evidence="2" key="2">
    <citation type="submission" date="2023-05" db="EMBL/GenBank/DDBJ databases">
        <authorList>
            <person name="Schelkunov M.I."/>
        </authorList>
    </citation>
    <scope>NUCLEOTIDE SEQUENCE</scope>
    <source>
        <strain evidence="2">Hsosn_3</strain>
        <tissue evidence="2">Leaf</tissue>
    </source>
</reference>